<evidence type="ECO:0000256" key="7">
    <source>
        <dbReference type="ARBA" id="ARBA00023002"/>
    </source>
</evidence>
<organism evidence="15 16">
    <name type="scientific">Adhaeretor mobilis</name>
    <dbReference type="NCBI Taxonomy" id="1930276"/>
    <lineage>
        <taxon>Bacteria</taxon>
        <taxon>Pseudomonadati</taxon>
        <taxon>Planctomycetota</taxon>
        <taxon>Planctomycetia</taxon>
        <taxon>Pirellulales</taxon>
        <taxon>Lacipirellulaceae</taxon>
        <taxon>Adhaeretor</taxon>
    </lineage>
</organism>
<keyword evidence="16" id="KW-1185">Reference proteome</keyword>
<keyword evidence="6 13" id="KW-1133">Transmembrane helix</keyword>
<evidence type="ECO:0000256" key="2">
    <source>
        <dbReference type="ARBA" id="ARBA00008749"/>
    </source>
</evidence>
<feature type="domain" description="Fatty acid desaturase" evidence="14">
    <location>
        <begin position="93"/>
        <end position="312"/>
    </location>
</feature>
<evidence type="ECO:0000256" key="1">
    <source>
        <dbReference type="ARBA" id="ARBA00004141"/>
    </source>
</evidence>
<feature type="transmembrane region" description="Helical" evidence="13">
    <location>
        <begin position="213"/>
        <end position="232"/>
    </location>
</feature>
<protein>
    <submittedName>
        <fullName evidence="15">Fatty acid desaturase</fullName>
    </submittedName>
</protein>
<dbReference type="PANTHER" id="PTHR11351">
    <property type="entry name" value="ACYL-COA DESATURASE"/>
    <property type="match status" value="1"/>
</dbReference>
<feature type="compositionally biased region" description="Low complexity" evidence="12">
    <location>
        <begin position="13"/>
        <end position="26"/>
    </location>
</feature>
<sequence length="352" mass="39784">MSTVVPNRKTSESTKTTGKSSSGAKGARVDAAHPNSALESIVEVAHEEGYAAAVSTACRKAKDSFSELGFNWPIVIWIAMVHVLAIGAPFFFSWPALITCVALAFATGSFGVCMGYHRLLTHQSFQTYRPVKWVLAFLGGLSGEGSALTWVAQHRKHHAFSDHEGDPHSPRDGNWWSHMLWFMPNFGKKWHRELLQRYAPDIMKDKVMVALHYLFLPAHFASAVALFAFGYFGPESWGLGTAWAGTGMIVWGLGVRMVYVLHITWFVNSATHLWGYRNYETSDDSRNLWWVGILAWGEGWHNNHHAYQRVARQGHRWWEFDSTYCVIWLMEKVGLAWDVVRLKDMPKGTAPQ</sequence>
<evidence type="ECO:0000256" key="11">
    <source>
        <dbReference type="ARBA" id="ARBA00023160"/>
    </source>
</evidence>
<evidence type="ECO:0000256" key="8">
    <source>
        <dbReference type="ARBA" id="ARBA00023004"/>
    </source>
</evidence>
<evidence type="ECO:0000256" key="13">
    <source>
        <dbReference type="SAM" id="Phobius"/>
    </source>
</evidence>
<keyword evidence="4 13" id="KW-0812">Transmembrane</keyword>
<evidence type="ECO:0000256" key="4">
    <source>
        <dbReference type="ARBA" id="ARBA00022692"/>
    </source>
</evidence>
<dbReference type="GO" id="GO:0016020">
    <property type="term" value="C:membrane"/>
    <property type="evidence" value="ECO:0007669"/>
    <property type="project" value="UniProtKB-SubCell"/>
</dbReference>
<keyword evidence="3" id="KW-0444">Lipid biosynthesis</keyword>
<feature type="transmembrane region" description="Helical" evidence="13">
    <location>
        <begin position="244"/>
        <end position="267"/>
    </location>
</feature>
<dbReference type="GO" id="GO:0016717">
    <property type="term" value="F:oxidoreductase activity, acting on paired donors, with oxidation of a pair of donors resulting in the reduction of molecular oxygen to two molecules of water"/>
    <property type="evidence" value="ECO:0007669"/>
    <property type="project" value="InterPro"/>
</dbReference>
<feature type="transmembrane region" description="Helical" evidence="13">
    <location>
        <begin position="69"/>
        <end position="90"/>
    </location>
</feature>
<evidence type="ECO:0000256" key="3">
    <source>
        <dbReference type="ARBA" id="ARBA00022516"/>
    </source>
</evidence>
<gene>
    <name evidence="15" type="ORF">HG15A2_34320</name>
</gene>
<dbReference type="KEGG" id="amob:HG15A2_34320"/>
<proteinExistence type="inferred from homology"/>
<dbReference type="InterPro" id="IPR015876">
    <property type="entry name" value="Acyl-CoA_DS"/>
</dbReference>
<feature type="transmembrane region" description="Helical" evidence="13">
    <location>
        <begin position="96"/>
        <end position="116"/>
    </location>
</feature>
<evidence type="ECO:0000259" key="14">
    <source>
        <dbReference type="Pfam" id="PF00487"/>
    </source>
</evidence>
<dbReference type="EMBL" id="CP036263">
    <property type="protein sequence ID" value="QDT00097.1"/>
    <property type="molecule type" value="Genomic_DNA"/>
</dbReference>
<reference evidence="15 16" key="1">
    <citation type="submission" date="2019-02" db="EMBL/GenBank/DDBJ databases">
        <title>Deep-cultivation of Planctomycetes and their phenomic and genomic characterization uncovers novel biology.</title>
        <authorList>
            <person name="Wiegand S."/>
            <person name="Jogler M."/>
            <person name="Boedeker C."/>
            <person name="Pinto D."/>
            <person name="Vollmers J."/>
            <person name="Rivas-Marin E."/>
            <person name="Kohn T."/>
            <person name="Peeters S.H."/>
            <person name="Heuer A."/>
            <person name="Rast P."/>
            <person name="Oberbeckmann S."/>
            <person name="Bunk B."/>
            <person name="Jeske O."/>
            <person name="Meyerdierks A."/>
            <person name="Storesund J.E."/>
            <person name="Kallscheuer N."/>
            <person name="Luecker S."/>
            <person name="Lage O.M."/>
            <person name="Pohl T."/>
            <person name="Merkel B.J."/>
            <person name="Hornburger P."/>
            <person name="Mueller R.-W."/>
            <person name="Bruemmer F."/>
            <person name="Labrenz M."/>
            <person name="Spormann A.M."/>
            <person name="Op den Camp H."/>
            <person name="Overmann J."/>
            <person name="Amann R."/>
            <person name="Jetten M.S.M."/>
            <person name="Mascher T."/>
            <person name="Medema M.H."/>
            <person name="Devos D.P."/>
            <person name="Kaster A.-K."/>
            <person name="Ovreas L."/>
            <person name="Rohde M."/>
            <person name="Galperin M.Y."/>
            <person name="Jogler C."/>
        </authorList>
    </citation>
    <scope>NUCLEOTIDE SEQUENCE [LARGE SCALE GENOMIC DNA]</scope>
    <source>
        <strain evidence="15 16">HG15A2</strain>
    </source>
</reference>
<evidence type="ECO:0000256" key="5">
    <source>
        <dbReference type="ARBA" id="ARBA00022832"/>
    </source>
</evidence>
<dbReference type="Pfam" id="PF00487">
    <property type="entry name" value="FA_desaturase"/>
    <property type="match status" value="1"/>
</dbReference>
<evidence type="ECO:0000256" key="12">
    <source>
        <dbReference type="SAM" id="MobiDB-lite"/>
    </source>
</evidence>
<evidence type="ECO:0000256" key="6">
    <source>
        <dbReference type="ARBA" id="ARBA00022989"/>
    </source>
</evidence>
<dbReference type="Proteomes" id="UP000319852">
    <property type="component" value="Chromosome"/>
</dbReference>
<comment type="subcellular location">
    <subcellularLocation>
        <location evidence="1">Membrane</location>
        <topology evidence="1">Multi-pass membrane protein</topology>
    </subcellularLocation>
</comment>
<keyword evidence="8" id="KW-0408">Iron</keyword>
<feature type="region of interest" description="Disordered" evidence="12">
    <location>
        <begin position="1"/>
        <end position="30"/>
    </location>
</feature>
<dbReference type="PRINTS" id="PR00075">
    <property type="entry name" value="FACDDSATRASE"/>
</dbReference>
<evidence type="ECO:0000256" key="10">
    <source>
        <dbReference type="ARBA" id="ARBA00023136"/>
    </source>
</evidence>
<keyword evidence="11" id="KW-0275">Fatty acid biosynthesis</keyword>
<keyword evidence="10 13" id="KW-0472">Membrane</keyword>
<accession>A0A517MYZ7</accession>
<evidence type="ECO:0000256" key="9">
    <source>
        <dbReference type="ARBA" id="ARBA00023098"/>
    </source>
</evidence>
<dbReference type="AlphaFoldDB" id="A0A517MYZ7"/>
<dbReference type="RefSeq" id="WP_145061354.1">
    <property type="nucleotide sequence ID" value="NZ_CP036263.1"/>
</dbReference>
<evidence type="ECO:0000313" key="16">
    <source>
        <dbReference type="Proteomes" id="UP000319852"/>
    </source>
</evidence>
<evidence type="ECO:0000313" key="15">
    <source>
        <dbReference type="EMBL" id="QDT00097.1"/>
    </source>
</evidence>
<keyword evidence="5" id="KW-0276">Fatty acid metabolism</keyword>
<comment type="similarity">
    <text evidence="2">Belongs to the fatty acid desaturase type 2 family.</text>
</comment>
<dbReference type="CDD" id="cd03505">
    <property type="entry name" value="Delta9-FADS-like"/>
    <property type="match status" value="1"/>
</dbReference>
<dbReference type="PANTHER" id="PTHR11351:SF31">
    <property type="entry name" value="DESATURASE 1, ISOFORM A-RELATED"/>
    <property type="match status" value="1"/>
</dbReference>
<dbReference type="GO" id="GO:0006633">
    <property type="term" value="P:fatty acid biosynthetic process"/>
    <property type="evidence" value="ECO:0007669"/>
    <property type="project" value="UniProtKB-KW"/>
</dbReference>
<name>A0A517MYZ7_9BACT</name>
<keyword evidence="7" id="KW-0560">Oxidoreductase</keyword>
<keyword evidence="9" id="KW-0443">Lipid metabolism</keyword>
<dbReference type="OrthoDB" id="19906at2"/>
<dbReference type="InterPro" id="IPR005804">
    <property type="entry name" value="FA_desaturase_dom"/>
</dbReference>